<dbReference type="InterPro" id="IPR013830">
    <property type="entry name" value="SGNH_hydro"/>
</dbReference>
<dbReference type="Pfam" id="PF13472">
    <property type="entry name" value="Lipase_GDSL_2"/>
    <property type="match status" value="1"/>
</dbReference>
<evidence type="ECO:0000313" key="3">
    <source>
        <dbReference type="EMBL" id="GEB47192.1"/>
    </source>
</evidence>
<dbReference type="EMBL" id="BJML01000013">
    <property type="protein sequence ID" value="GEB47192.1"/>
    <property type="molecule type" value="Genomic_DNA"/>
</dbReference>
<sequence length="241" mass="25171">MTFGRGIRGASMVALSAGVIAMVAGCASDPSQPATVPTFAAPVLEATPSPSPSPGTPLRVVTLGDSLMSGFGLEPQQAWPTLLAGRAHLWLTNLACPGMGFVVQGDCGTTYAGLVPAVAALQPQLLIVESSSNDFWEDEDEIRADTEDTVDQLRSAAPDARIIGLSTIWNDDPDVPGDTTVTSDALKNAVEKVGGSFIDVGQPLAGHPEWMQEDDVHPTPRGQRAIEQTVMSALQDADVLP</sequence>
<keyword evidence="1" id="KW-0732">Signal</keyword>
<organism evidence="3 4">
    <name type="scientific">Microbacterium testaceum</name>
    <name type="common">Aureobacterium testaceum</name>
    <name type="synonym">Brevibacterium testaceum</name>
    <dbReference type="NCBI Taxonomy" id="2033"/>
    <lineage>
        <taxon>Bacteria</taxon>
        <taxon>Bacillati</taxon>
        <taxon>Actinomycetota</taxon>
        <taxon>Actinomycetes</taxon>
        <taxon>Micrococcales</taxon>
        <taxon>Microbacteriaceae</taxon>
        <taxon>Microbacterium</taxon>
    </lineage>
</organism>
<feature type="signal peptide" evidence="1">
    <location>
        <begin position="1"/>
        <end position="21"/>
    </location>
</feature>
<dbReference type="OrthoDB" id="5072368at2"/>
<dbReference type="InterPro" id="IPR051532">
    <property type="entry name" value="Ester_Hydrolysis_Enzymes"/>
</dbReference>
<reference evidence="3 4" key="1">
    <citation type="submission" date="2019-06" db="EMBL/GenBank/DDBJ databases">
        <title>Whole genome shotgun sequence of Microbacterium testaceum NBRC 12675.</title>
        <authorList>
            <person name="Hosoyama A."/>
            <person name="Uohara A."/>
            <person name="Ohji S."/>
            <person name="Ichikawa N."/>
        </authorList>
    </citation>
    <scope>NUCLEOTIDE SEQUENCE [LARGE SCALE GENOMIC DNA]</scope>
    <source>
        <strain evidence="3 4">NBRC 12675</strain>
    </source>
</reference>
<dbReference type="AlphaFoldDB" id="A0A4Y3QPU6"/>
<protein>
    <recommendedName>
        <fullName evidence="2">SGNH hydrolase-type esterase domain-containing protein</fullName>
    </recommendedName>
</protein>
<evidence type="ECO:0000313" key="4">
    <source>
        <dbReference type="Proteomes" id="UP000319525"/>
    </source>
</evidence>
<dbReference type="InterPro" id="IPR036514">
    <property type="entry name" value="SGNH_hydro_sf"/>
</dbReference>
<evidence type="ECO:0000256" key="1">
    <source>
        <dbReference type="SAM" id="SignalP"/>
    </source>
</evidence>
<feature type="domain" description="SGNH hydrolase-type esterase" evidence="2">
    <location>
        <begin position="63"/>
        <end position="225"/>
    </location>
</feature>
<dbReference type="GO" id="GO:0004622">
    <property type="term" value="F:phosphatidylcholine lysophospholipase activity"/>
    <property type="evidence" value="ECO:0007669"/>
    <property type="project" value="TreeGrafter"/>
</dbReference>
<dbReference type="Proteomes" id="UP000319525">
    <property type="component" value="Unassembled WGS sequence"/>
</dbReference>
<dbReference type="CDD" id="cd00229">
    <property type="entry name" value="SGNH_hydrolase"/>
    <property type="match status" value="1"/>
</dbReference>
<dbReference type="SUPFAM" id="SSF52266">
    <property type="entry name" value="SGNH hydrolase"/>
    <property type="match status" value="1"/>
</dbReference>
<dbReference type="PANTHER" id="PTHR30383">
    <property type="entry name" value="THIOESTERASE 1/PROTEASE 1/LYSOPHOSPHOLIPASE L1"/>
    <property type="match status" value="1"/>
</dbReference>
<dbReference type="PROSITE" id="PS51257">
    <property type="entry name" value="PROKAR_LIPOPROTEIN"/>
    <property type="match status" value="1"/>
</dbReference>
<proteinExistence type="predicted"/>
<evidence type="ECO:0000259" key="2">
    <source>
        <dbReference type="Pfam" id="PF13472"/>
    </source>
</evidence>
<accession>A0A4Y3QPU6</accession>
<dbReference type="RefSeq" id="WP_141378310.1">
    <property type="nucleotide sequence ID" value="NZ_BJML01000013.1"/>
</dbReference>
<dbReference type="GeneID" id="57145810"/>
<dbReference type="PANTHER" id="PTHR30383:SF5">
    <property type="entry name" value="SGNH HYDROLASE-TYPE ESTERASE DOMAIN-CONTAINING PROTEIN"/>
    <property type="match status" value="1"/>
</dbReference>
<dbReference type="Gene3D" id="3.40.50.1110">
    <property type="entry name" value="SGNH hydrolase"/>
    <property type="match status" value="1"/>
</dbReference>
<name>A0A4Y3QPU6_MICTE</name>
<comment type="caution">
    <text evidence="3">The sequence shown here is derived from an EMBL/GenBank/DDBJ whole genome shotgun (WGS) entry which is preliminary data.</text>
</comment>
<feature type="chain" id="PRO_5038513520" description="SGNH hydrolase-type esterase domain-containing protein" evidence="1">
    <location>
        <begin position="22"/>
        <end position="241"/>
    </location>
</feature>
<gene>
    <name evidence="3" type="ORF">MTE01_31370</name>
</gene>